<evidence type="ECO:0000256" key="1">
    <source>
        <dbReference type="SAM" id="MobiDB-lite"/>
    </source>
</evidence>
<dbReference type="EMBL" id="AP019309">
    <property type="protein sequence ID" value="BBH26773.1"/>
    <property type="molecule type" value="Genomic_DNA"/>
</dbReference>
<dbReference type="KEGG" id="ebm:SG0102_17090"/>
<dbReference type="PANTHER" id="PTHR33055">
    <property type="entry name" value="TRANSPOSASE FOR INSERTION SEQUENCE ELEMENT IS1111A"/>
    <property type="match status" value="1"/>
</dbReference>
<dbReference type="EMBL" id="AP019309">
    <property type="protein sequence ID" value="BBH26775.1"/>
    <property type="molecule type" value="Genomic_DNA"/>
</dbReference>
<proteinExistence type="predicted"/>
<dbReference type="GO" id="GO:0006313">
    <property type="term" value="P:DNA transposition"/>
    <property type="evidence" value="ECO:0007669"/>
    <property type="project" value="InterPro"/>
</dbReference>
<evidence type="ECO:0000259" key="3">
    <source>
        <dbReference type="Pfam" id="PF02371"/>
    </source>
</evidence>
<dbReference type="PANTHER" id="PTHR33055:SF13">
    <property type="entry name" value="TRANSPOSASE"/>
    <property type="match status" value="1"/>
</dbReference>
<feature type="region of interest" description="Disordered" evidence="1">
    <location>
        <begin position="443"/>
        <end position="500"/>
    </location>
</feature>
<keyword evidence="7" id="KW-1185">Reference proteome</keyword>
<feature type="domain" description="Transposase IS110-like N-terminal" evidence="2">
    <location>
        <begin position="18"/>
        <end position="165"/>
    </location>
</feature>
<sequence length="500" mass="56225">MKVIRNPKDFRIVYSRACGIDVHKNFIVCTACIPGSKPDQWKFITRRFSTFYKELEECADWLSKLDCQNVCMESTGQYYIPVHDVLEKKLSNVRVVNPKWVKAVKGNKDDKKDSKWICQLFRFGMTKSSFIPGEEIRTLRGETRYRYKVISMRTSEMNRYQNALTVGGFKVDAVFSDVFGKSAQAIINLVLSGKEYTDKDILSLVHKNCKSSPEKILEAVNGIRMNDTQKKRLIIIKNHLDYLTDEIGEINKQIDCLVKEIPGMEAAIDHSCMVPGIDKNLAVIIMSEIGTDMSPWPSQYNLVSWAGLAPGDNQSAGKKKSVKISRAGVYLKPALVEAAHAAVKDKEHPYYAIKYNTIKKRRGQKRAIIAIARKLLIAIYHMLLTGEKWNPTDLANVETPTDKRRKYIKKNLSNSFSQLENAGMLPEEIINYLKGQFLDLEVSAESEDDSDSSDNDSSKGTEASADSAETNNSESPTEQSALDSDSQTDLTLVKDKSAAS</sequence>
<dbReference type="Pfam" id="PF01548">
    <property type="entry name" value="DEDD_Tnp_IS110"/>
    <property type="match status" value="1"/>
</dbReference>
<dbReference type="InterPro" id="IPR003346">
    <property type="entry name" value="Transposase_20"/>
</dbReference>
<feature type="domain" description="Transposase IS116/IS110/IS902 C-terminal" evidence="3">
    <location>
        <begin position="274"/>
        <end position="346"/>
    </location>
</feature>
<dbReference type="InterPro" id="IPR047650">
    <property type="entry name" value="Transpos_IS110"/>
</dbReference>
<name>A0A3G9JEI9_9FIRM</name>
<reference evidence="6 7" key="1">
    <citation type="submission" date="2018-11" db="EMBL/GenBank/DDBJ databases">
        <title>Novel Erysipelotrichaceae bacterium isolated from small intestine of a swine.</title>
        <authorList>
            <person name="Kim J.S."/>
            <person name="Choe H."/>
            <person name="Lee Y.R."/>
            <person name="Kim K.M."/>
            <person name="Park D.S."/>
        </authorList>
    </citation>
    <scope>NUCLEOTIDE SEQUENCE [LARGE SCALE GENOMIC DNA]</scope>
    <source>
        <strain evidence="6 7">SG0102</strain>
    </source>
</reference>
<dbReference type="InParanoid" id="A0A3G9JEI9"/>
<evidence type="ECO:0000313" key="5">
    <source>
        <dbReference type="EMBL" id="BBH26773.1"/>
    </source>
</evidence>
<evidence type="ECO:0000313" key="7">
    <source>
        <dbReference type="Proteomes" id="UP000268059"/>
    </source>
</evidence>
<evidence type="ECO:0000313" key="4">
    <source>
        <dbReference type="EMBL" id="BBH26771.1"/>
    </source>
</evidence>
<dbReference type="Proteomes" id="UP000268059">
    <property type="component" value="Chromosome"/>
</dbReference>
<dbReference type="GO" id="GO:0003677">
    <property type="term" value="F:DNA binding"/>
    <property type="evidence" value="ECO:0007669"/>
    <property type="project" value="InterPro"/>
</dbReference>
<organism evidence="6 7">
    <name type="scientific">Intestinibaculum porci</name>
    <dbReference type="NCBI Taxonomy" id="2487118"/>
    <lineage>
        <taxon>Bacteria</taxon>
        <taxon>Bacillati</taxon>
        <taxon>Bacillota</taxon>
        <taxon>Erysipelotrichia</taxon>
        <taxon>Erysipelotrichales</taxon>
        <taxon>Erysipelotrichaceae</taxon>
        <taxon>Intestinibaculum</taxon>
    </lineage>
</organism>
<protein>
    <submittedName>
        <fullName evidence="6">Uncharacterized protein</fullName>
    </submittedName>
</protein>
<dbReference type="EMBL" id="AP019309">
    <property type="protein sequence ID" value="BBH26771.1"/>
    <property type="molecule type" value="Genomic_DNA"/>
</dbReference>
<accession>A0A3G9JEI9</accession>
<dbReference type="InterPro" id="IPR002525">
    <property type="entry name" value="Transp_IS110-like_N"/>
</dbReference>
<evidence type="ECO:0000259" key="2">
    <source>
        <dbReference type="Pfam" id="PF01548"/>
    </source>
</evidence>
<dbReference type="AlphaFoldDB" id="A0A3G9JEI9"/>
<dbReference type="KEGG" id="ebm:SG0102_17050"/>
<evidence type="ECO:0000313" key="6">
    <source>
        <dbReference type="EMBL" id="BBH26775.1"/>
    </source>
</evidence>
<feature type="compositionally biased region" description="Acidic residues" evidence="1">
    <location>
        <begin position="443"/>
        <end position="454"/>
    </location>
</feature>
<gene>
    <name evidence="4" type="ORF">SG0102_17050</name>
    <name evidence="5" type="ORF">SG0102_17070</name>
    <name evidence="6" type="ORF">SG0102_17090</name>
</gene>
<dbReference type="KEGG" id="ebm:SG0102_17070"/>
<feature type="compositionally biased region" description="Polar residues" evidence="1">
    <location>
        <begin position="467"/>
        <end position="490"/>
    </location>
</feature>
<dbReference type="NCBIfam" id="NF033542">
    <property type="entry name" value="transpos_IS110"/>
    <property type="match status" value="1"/>
</dbReference>
<dbReference type="GO" id="GO:0004803">
    <property type="term" value="F:transposase activity"/>
    <property type="evidence" value="ECO:0007669"/>
    <property type="project" value="InterPro"/>
</dbReference>
<dbReference type="Pfam" id="PF02371">
    <property type="entry name" value="Transposase_20"/>
    <property type="match status" value="1"/>
</dbReference>
<dbReference type="RefSeq" id="WP_231999775.1">
    <property type="nucleotide sequence ID" value="NZ_AP019309.1"/>
</dbReference>